<dbReference type="EMBL" id="MWWS01000009">
    <property type="protein sequence ID" value="OZG48701.1"/>
    <property type="molecule type" value="Genomic_DNA"/>
</dbReference>
<evidence type="ECO:0000313" key="3">
    <source>
        <dbReference type="Proteomes" id="UP000216004"/>
    </source>
</evidence>
<evidence type="ECO:0000313" key="2">
    <source>
        <dbReference type="EMBL" id="OZG48701.1"/>
    </source>
</evidence>
<feature type="compositionally biased region" description="Pro residues" evidence="1">
    <location>
        <begin position="312"/>
        <end position="324"/>
    </location>
</feature>
<dbReference type="NCBIfam" id="TIGR03544">
    <property type="entry name" value="DivI1A_domain"/>
    <property type="match status" value="1"/>
</dbReference>
<gene>
    <name evidence="2" type="ORF">BOCO_1397</name>
</gene>
<keyword evidence="2" id="KW-0131">Cell cycle</keyword>
<feature type="compositionally biased region" description="Polar residues" evidence="1">
    <location>
        <begin position="350"/>
        <end position="375"/>
    </location>
</feature>
<keyword evidence="3" id="KW-1185">Reference proteome</keyword>
<feature type="region of interest" description="Disordered" evidence="1">
    <location>
        <begin position="308"/>
        <end position="438"/>
    </location>
</feature>
<accession>A0A261EPC1</accession>
<proteinExistence type="predicted"/>
<protein>
    <submittedName>
        <fullName evidence="2">Cell division protein DivIVA</fullName>
    </submittedName>
</protein>
<feature type="region of interest" description="Disordered" evidence="1">
    <location>
        <begin position="212"/>
        <end position="278"/>
    </location>
</feature>
<dbReference type="InterPro" id="IPR019932">
    <property type="entry name" value="CHP03543"/>
</dbReference>
<sequence>MAHEPESNRSDATIARAGKRKWGYDIQQVDTFLSRAHKLYESDVPKLTQRDIGNISFDLRKNGYIISQVDAALARLERAVSDRYTSWQINQYGRQQWLDKAITLQQQLSVHALRAYRERFAPGRSGDPSYDRKQVDRLVDQVIAKTASQLGIERTDNISDSNLVDITADRVSNVIFTQRKGKHGYDERQVDYFFVRVVELLQQLESYIRLGDGEQSGTDSDEEIQTHVTHAKRQKKAVSPASHAVRKDTPQRDINNADTIVGMSPLSADKTDNTDTHSVRPVDAAEEAQFDQLHQVEQAIFDGSASAQTPVLAPPAPAPVPVPSPASSKPSGSAKAVSPSLAALAKTPTDETVNTPVESASRTVPMSQSRLSQEPVTRVGEETTQFNPLTDWDDDTDGQQPSVPAPAAPATRPISSKGGQLPQDPPRNTTAPMPAPKESLFDFELPQVDVDIPNLAFPAYDDDETRNK</sequence>
<name>A0A261EPC1_9BIFI</name>
<dbReference type="RefSeq" id="WP_094723616.1">
    <property type="nucleotide sequence ID" value="NZ_MWWS01000009.1"/>
</dbReference>
<dbReference type="AlphaFoldDB" id="A0A261EPC1"/>
<feature type="compositionally biased region" description="Basic and acidic residues" evidence="1">
    <location>
        <begin position="269"/>
        <end position="278"/>
    </location>
</feature>
<feature type="compositionally biased region" description="Low complexity" evidence="1">
    <location>
        <begin position="325"/>
        <end position="340"/>
    </location>
</feature>
<dbReference type="Proteomes" id="UP000216004">
    <property type="component" value="Unassembled WGS sequence"/>
</dbReference>
<keyword evidence="2" id="KW-0132">Cell division</keyword>
<dbReference type="InterPro" id="IPR019933">
    <property type="entry name" value="DivIVA_domain"/>
</dbReference>
<dbReference type="OrthoDB" id="3480096at2"/>
<dbReference type="NCBIfam" id="TIGR03543">
    <property type="entry name" value="divI1A_rptt_fam"/>
    <property type="match status" value="1"/>
</dbReference>
<organism evidence="2 3">
    <name type="scientific">Bombiscardovia coagulans</name>
    <dbReference type="NCBI Taxonomy" id="686666"/>
    <lineage>
        <taxon>Bacteria</taxon>
        <taxon>Bacillati</taxon>
        <taxon>Actinomycetota</taxon>
        <taxon>Actinomycetes</taxon>
        <taxon>Bifidobacteriales</taxon>
        <taxon>Bifidobacteriaceae</taxon>
        <taxon>Bombiscardovia</taxon>
    </lineage>
</organism>
<comment type="caution">
    <text evidence="2">The sequence shown here is derived from an EMBL/GenBank/DDBJ whole genome shotgun (WGS) entry which is preliminary data.</text>
</comment>
<reference evidence="2 3" key="1">
    <citation type="journal article" date="2017" name="BMC Genomics">
        <title>Comparative genomic and phylogenomic analyses of the Bifidobacteriaceae family.</title>
        <authorList>
            <person name="Lugli G.A."/>
            <person name="Milani C."/>
            <person name="Turroni F."/>
            <person name="Duranti S."/>
            <person name="Mancabelli L."/>
            <person name="Mangifesta M."/>
            <person name="Ferrario C."/>
            <person name="Modesto M."/>
            <person name="Mattarelli P."/>
            <person name="Jiri K."/>
            <person name="van Sinderen D."/>
            <person name="Ventura M."/>
        </authorList>
    </citation>
    <scope>NUCLEOTIDE SEQUENCE [LARGE SCALE GENOMIC DNA]</scope>
    <source>
        <strain evidence="2 3">DSM 22924</strain>
    </source>
</reference>
<dbReference type="GO" id="GO:0051301">
    <property type="term" value="P:cell division"/>
    <property type="evidence" value="ECO:0007669"/>
    <property type="project" value="UniProtKB-KW"/>
</dbReference>
<evidence type="ECO:0000256" key="1">
    <source>
        <dbReference type="SAM" id="MobiDB-lite"/>
    </source>
</evidence>